<sequence>MEYPKREVLSCELYDGLKKLLLSRYQGVFEVGHEDEGCALVRRIYLEPQEGCVPEEFVGEDLLYAIKSKYYDFFSVIRDKVENEYLREKKIHNSGISIYVDPTYEDTTHVLVIFQDVVLCEHDSKAWNFVWPTSEALQKEMANIYYDVRDKLNQYFLEGIRFEQQK</sequence>
<dbReference type="Proteomes" id="UP000178187">
    <property type="component" value="Unassembled WGS sequence"/>
</dbReference>
<accession>A0A1G1KWB7</accession>
<reference evidence="1 2" key="1">
    <citation type="journal article" date="2016" name="Nat. Commun.">
        <title>Thousands of microbial genomes shed light on interconnected biogeochemical processes in an aquifer system.</title>
        <authorList>
            <person name="Anantharaman K."/>
            <person name="Brown C.T."/>
            <person name="Hug L.A."/>
            <person name="Sharon I."/>
            <person name="Castelle C.J."/>
            <person name="Probst A.J."/>
            <person name="Thomas B.C."/>
            <person name="Singh A."/>
            <person name="Wilkins M.J."/>
            <person name="Karaoz U."/>
            <person name="Brodie E.L."/>
            <person name="Williams K.H."/>
            <person name="Hubbard S.S."/>
            <person name="Banfield J.F."/>
        </authorList>
    </citation>
    <scope>NUCLEOTIDE SEQUENCE [LARGE SCALE GENOMIC DNA]</scope>
</reference>
<evidence type="ECO:0000313" key="2">
    <source>
        <dbReference type="Proteomes" id="UP000178187"/>
    </source>
</evidence>
<dbReference type="AlphaFoldDB" id="A0A1G1KWB7"/>
<evidence type="ECO:0000313" key="1">
    <source>
        <dbReference type="EMBL" id="OGW97180.1"/>
    </source>
</evidence>
<protein>
    <submittedName>
        <fullName evidence="1">Uncharacterized protein</fullName>
    </submittedName>
</protein>
<dbReference type="EMBL" id="MHFR01000043">
    <property type="protein sequence ID" value="OGW97180.1"/>
    <property type="molecule type" value="Genomic_DNA"/>
</dbReference>
<proteinExistence type="predicted"/>
<gene>
    <name evidence="1" type="ORF">A3G33_08375</name>
</gene>
<name>A0A1G1KWB7_9BACT</name>
<organism evidence="1 2">
    <name type="scientific">Candidatus Danuiimicrobium aquiferis</name>
    <dbReference type="NCBI Taxonomy" id="1801832"/>
    <lineage>
        <taxon>Bacteria</taxon>
        <taxon>Pseudomonadati</taxon>
        <taxon>Candidatus Omnitrophota</taxon>
        <taxon>Candidatus Danuiimicrobium</taxon>
    </lineage>
</organism>
<comment type="caution">
    <text evidence="1">The sequence shown here is derived from an EMBL/GenBank/DDBJ whole genome shotgun (WGS) entry which is preliminary data.</text>
</comment>